<comment type="caution">
    <text evidence="1">The sequence shown here is derived from an EMBL/GenBank/DDBJ whole genome shotgun (WGS) entry which is preliminary data.</text>
</comment>
<name>A0ACC5UCL6_9FLAO</name>
<gene>
    <name evidence="1" type="ORF">KO493_15405</name>
</gene>
<proteinExistence type="predicted"/>
<dbReference type="Proteomes" id="UP001647509">
    <property type="component" value="Unassembled WGS sequence"/>
</dbReference>
<dbReference type="EMBL" id="JAHKPD010000025">
    <property type="protein sequence ID" value="MBU2952086.1"/>
    <property type="molecule type" value="Genomic_DNA"/>
</dbReference>
<protein>
    <submittedName>
        <fullName evidence="1">Outer membrane beta-barrel protein</fullName>
    </submittedName>
</protein>
<accession>A0ACC5UCL6</accession>
<evidence type="ECO:0000313" key="1">
    <source>
        <dbReference type="EMBL" id="MBU2952086.1"/>
    </source>
</evidence>
<reference evidence="1" key="1">
    <citation type="submission" date="2021-05" db="EMBL/GenBank/DDBJ databases">
        <title>Draft genomes of bacteria isolated from model marine particles.</title>
        <authorList>
            <person name="Datta M.S."/>
            <person name="Schwartzman J.A."/>
            <person name="Enke T.N."/>
            <person name="Saavedra J."/>
            <person name="Cermak N."/>
            <person name="Cordero O.X."/>
        </authorList>
    </citation>
    <scope>NUCLEOTIDE SEQUENCE</scope>
    <source>
        <strain evidence="1">I2M19</strain>
    </source>
</reference>
<keyword evidence="2" id="KW-1185">Reference proteome</keyword>
<evidence type="ECO:0000313" key="2">
    <source>
        <dbReference type="Proteomes" id="UP001647509"/>
    </source>
</evidence>
<organism evidence="1 2">
    <name type="scientific">Pseudotamlana agarivorans</name>
    <dbReference type="NCBI Taxonomy" id="481183"/>
    <lineage>
        <taxon>Bacteria</taxon>
        <taxon>Pseudomonadati</taxon>
        <taxon>Bacteroidota</taxon>
        <taxon>Flavobacteriia</taxon>
        <taxon>Flavobacteriales</taxon>
        <taxon>Flavobacteriaceae</taxon>
        <taxon>Pseudotamlana</taxon>
    </lineage>
</organism>
<sequence>MKVLLSALLLVVSTSLFAQKFTLEGIIKDNQNLTLEAATVFIQSTQDSLILAYGITNNDGKFSIRVNAEEAPKVLLNVAYLGYEPYSQFVEVPESKDLDVGILTLKDAVESLNTVSIIARSPPVVIKKDTIEYNADSFKTLPNDRAEDLLKKLPGVEIDIDGLITVNGVEVEAINVDGMRFFGEKNGDIALKNLPSNVISKVQVTDYKSDMQKFTGEESDSGTKEINFKIKKGKNRAFFGDFNAGYGTDDKYQVNANLFQLVDGKQIGVISGSNNINMKRGFNALPDARSSNGYIESDFIGANYTKGKWDETRVNGNYQFDANNTDNAQKRVRENFLPNLNYISETESASTNDVDTHTAGLDINYIIKPKNKLTKRKVQLSNDLKFNSSASDNFSNSSTVSKSMDDDLISEVNANNESTSTQNRIENEFGVITRTGKGSDFFNINVNTSYNSNNSESSNYSENILYDKNETRVQDQIRSSDKDDMNVNLNAYWFKELFPNFKAIPSYTARISYNQNEMLIYDLDSITNDYTDFNKLQSADSKYATTTVVPALRLRYEYKDFRFEIEGAYTNTFSNYTDQLIDARNFDTEFEYFNYSGRIRYRDKNGYKNISLRYNQSVNLPSATQLQPVVDESNQTHIKIGNPLLEPQVNHNLSFQYQNNLAFNNINITGRAGAQFYENKIINATLTDTDLIKYTTYKNINGSYAVHGDAAISKSFYSKKTNFNINMRLSGRYSNNLSIQNDVQFTAKNSQLKPTLALRYSYDSKVDLSASYSYSMNKNIYDTDTFADNAFFLQNLNFEASIFFLKNFFFSNKISYQYNSRVGDEFDGDAVLWNAGLGVQLWNEKATLTLIGYDMLDMNNGFRRSVSETYIQDVENLILEQYFMATFVYKFGRIAGKNMNVPSGHRERGGRSGGSGGRGRGRN</sequence>